<evidence type="ECO:0000313" key="1">
    <source>
        <dbReference type="EMBL" id="QBK86076.1"/>
    </source>
</evidence>
<reference evidence="1" key="1">
    <citation type="journal article" date="2019" name="MBio">
        <title>Virus Genomes from Deep Sea Sediments Expand the Ocean Megavirome and Support Independent Origins of Viral Gigantism.</title>
        <authorList>
            <person name="Backstrom D."/>
            <person name="Yutin N."/>
            <person name="Jorgensen S.L."/>
            <person name="Dharamshi J."/>
            <person name="Homa F."/>
            <person name="Zaremba-Niedwiedzka K."/>
            <person name="Spang A."/>
            <person name="Wolf Y.I."/>
            <person name="Koonin E.V."/>
            <person name="Ettema T.J."/>
        </authorList>
    </citation>
    <scope>NUCLEOTIDE SEQUENCE</scope>
</reference>
<sequence>MTSFGRCYQIIICSPDKNGPGVHIIHEDDVTEEMLKRMEAELGEFPAWCIPSEDEPDSHGYYDNLQPICDIDKIGVPLDVFGKEHEAYTIVKTFHYGIN</sequence>
<organism evidence="1">
    <name type="scientific">Marseillevirus LCMAC101</name>
    <dbReference type="NCBI Taxonomy" id="2506602"/>
    <lineage>
        <taxon>Viruses</taxon>
        <taxon>Varidnaviria</taxon>
        <taxon>Bamfordvirae</taxon>
        <taxon>Nucleocytoviricota</taxon>
        <taxon>Megaviricetes</taxon>
        <taxon>Pimascovirales</taxon>
        <taxon>Pimascovirales incertae sedis</taxon>
        <taxon>Marseilleviridae</taxon>
    </lineage>
</organism>
<name>A0A481YUA1_9VIRU</name>
<proteinExistence type="predicted"/>
<gene>
    <name evidence="1" type="ORF">LCMAC101_06710</name>
</gene>
<protein>
    <submittedName>
        <fullName evidence="1">Uncharacterized protein</fullName>
    </submittedName>
</protein>
<accession>A0A481YUA1</accession>
<dbReference type="EMBL" id="MK500329">
    <property type="protein sequence ID" value="QBK86076.1"/>
    <property type="molecule type" value="Genomic_DNA"/>
</dbReference>